<dbReference type="Proteomes" id="UP001280156">
    <property type="component" value="Unassembled WGS sequence"/>
</dbReference>
<evidence type="ECO:0000313" key="4">
    <source>
        <dbReference type="Proteomes" id="UP001280156"/>
    </source>
</evidence>
<keyword evidence="1" id="KW-0560">Oxidoreductase</keyword>
<dbReference type="RefSeq" id="WP_320298668.1">
    <property type="nucleotide sequence ID" value="NZ_JAVIIU010000018.1"/>
</dbReference>
<comment type="caution">
    <text evidence="3">The sequence shown here is derived from an EMBL/GenBank/DDBJ whole genome shotgun (WGS) entry which is preliminary data.</text>
</comment>
<dbReference type="PANTHER" id="PTHR43539:SF68">
    <property type="entry name" value="FLAVIN-BINDING MONOOXYGENASE-LIKE PROTEIN (AFU_ORTHOLOGUE AFUA_4G09220)"/>
    <property type="match status" value="1"/>
</dbReference>
<evidence type="ECO:0000256" key="2">
    <source>
        <dbReference type="SAM" id="MobiDB-lite"/>
    </source>
</evidence>
<dbReference type="InterPro" id="IPR032710">
    <property type="entry name" value="NTF2-like_dom_sf"/>
</dbReference>
<dbReference type="InterPro" id="IPR036188">
    <property type="entry name" value="FAD/NAD-bd_sf"/>
</dbReference>
<accession>A0ABU4YRI9</accession>
<feature type="region of interest" description="Disordered" evidence="2">
    <location>
        <begin position="120"/>
        <end position="142"/>
    </location>
</feature>
<sequence length="589" mass="65745">MGNNQVEEWLAAFEAALNTGRVEAAVSMFSAEECYWRDLVAFTWTIATMDGRPAIAKMLHEQLDQVGSISIVREGESKTEGDRLESAFDFETATARGKGYIRLREGKCWTLLTSMTELKGFEEPSGPRRSAGAEHTASKERLTWLEQRQREERTLGTEVQPYCLVVGGGQGGLALGARLKMLGIPTLIVDALPRPGDAWRQRYKSLNLHDPVWSNHLPYIPFPSHWPIYMSKDKIADWLEMYAKVMELNIWCSTTVRSAHFDDKNKEWIVNVEREGGIEILRPKQLVIATGLSGKPKTPVLPGAELFAGVQYHSSEHRDGATLAGKRVVVLGSNNSAHDICVDLWAANADVTMVQRSSTSVLKIPQNPQGPDLSTERRDLISASMPFRARESIDREDCEKDQRENATFYAQLRSAGFLLDFGEDNTGVNGKYFRRASGYYLDVGASDLIINGQIKVRSGTTIQEIKERSVVLSNGLELDADAIIYATGFEPMESWIGTLISKDCERRVGHCWGLGSDTALDPGPWEGELKNMWKPTAQEGLWFHGGSLSQSRIYSLHLALQIKARLENLPISVHRPATIHRSPRTQSTR</sequence>
<proteinExistence type="predicted"/>
<dbReference type="Pfam" id="PF13738">
    <property type="entry name" value="Pyr_redox_3"/>
    <property type="match status" value="1"/>
</dbReference>
<evidence type="ECO:0000313" key="3">
    <source>
        <dbReference type="EMBL" id="MDX8488362.1"/>
    </source>
</evidence>
<dbReference type="EMBL" id="JAVIIV010000019">
    <property type="protein sequence ID" value="MDX8488362.1"/>
    <property type="molecule type" value="Genomic_DNA"/>
</dbReference>
<reference evidence="3 4" key="1">
    <citation type="submission" date="2023-08" db="EMBL/GenBank/DDBJ databases">
        <title>Implementing the SeqCode for naming new Mesorhizobium species isolated from Vachellia karroo root nodules.</title>
        <authorList>
            <person name="Van Lill M."/>
        </authorList>
    </citation>
    <scope>NUCLEOTIDE SEQUENCE [LARGE SCALE GENOMIC DNA]</scope>
    <source>
        <strain evidence="3 4">VK2B</strain>
    </source>
</reference>
<protein>
    <submittedName>
        <fullName evidence="3">NAD(P)/FAD-dependent oxidoreductase</fullName>
    </submittedName>
</protein>
<dbReference type="InterPro" id="IPR050982">
    <property type="entry name" value="Auxin_biosynth/cation_transpt"/>
</dbReference>
<evidence type="ECO:0000256" key="1">
    <source>
        <dbReference type="ARBA" id="ARBA00023002"/>
    </source>
</evidence>
<dbReference type="Gene3D" id="3.50.50.60">
    <property type="entry name" value="FAD/NAD(P)-binding domain"/>
    <property type="match status" value="1"/>
</dbReference>
<organism evidence="3 4">
    <name type="scientific">Mesorhizobium humile</name>
    <dbReference type="NCBI Taxonomy" id="3072313"/>
    <lineage>
        <taxon>Bacteria</taxon>
        <taxon>Pseudomonadati</taxon>
        <taxon>Pseudomonadota</taxon>
        <taxon>Alphaproteobacteria</taxon>
        <taxon>Hyphomicrobiales</taxon>
        <taxon>Phyllobacteriaceae</taxon>
        <taxon>Mesorhizobium</taxon>
    </lineage>
</organism>
<gene>
    <name evidence="3" type="ORF">RFM52_24610</name>
</gene>
<dbReference type="PANTHER" id="PTHR43539">
    <property type="entry name" value="FLAVIN-BINDING MONOOXYGENASE-LIKE PROTEIN (AFU_ORTHOLOGUE AFUA_4G09220)"/>
    <property type="match status" value="1"/>
</dbReference>
<dbReference type="Gene3D" id="3.10.450.50">
    <property type="match status" value="1"/>
</dbReference>
<dbReference type="SUPFAM" id="SSF54427">
    <property type="entry name" value="NTF2-like"/>
    <property type="match status" value="1"/>
</dbReference>
<keyword evidence="4" id="KW-1185">Reference proteome</keyword>
<name>A0ABU4YRI9_9HYPH</name>
<dbReference type="SUPFAM" id="SSF51905">
    <property type="entry name" value="FAD/NAD(P)-binding domain"/>
    <property type="match status" value="2"/>
</dbReference>